<dbReference type="Proteomes" id="UP000054097">
    <property type="component" value="Unassembled WGS sequence"/>
</dbReference>
<organism evidence="3 4">
    <name type="scientific">Serendipita vermifera MAFF 305830</name>
    <dbReference type="NCBI Taxonomy" id="933852"/>
    <lineage>
        <taxon>Eukaryota</taxon>
        <taxon>Fungi</taxon>
        <taxon>Dikarya</taxon>
        <taxon>Basidiomycota</taxon>
        <taxon>Agaricomycotina</taxon>
        <taxon>Agaricomycetes</taxon>
        <taxon>Sebacinales</taxon>
        <taxon>Serendipitaceae</taxon>
        <taxon>Serendipita</taxon>
    </lineage>
</organism>
<evidence type="ECO:0000313" key="3">
    <source>
        <dbReference type="EMBL" id="KIM31574.1"/>
    </source>
</evidence>
<feature type="compositionally biased region" description="Low complexity" evidence="1">
    <location>
        <begin position="155"/>
        <end position="167"/>
    </location>
</feature>
<reference evidence="3 4" key="1">
    <citation type="submission" date="2014-04" db="EMBL/GenBank/DDBJ databases">
        <authorList>
            <consortium name="DOE Joint Genome Institute"/>
            <person name="Kuo A."/>
            <person name="Zuccaro A."/>
            <person name="Kohler A."/>
            <person name="Nagy L.G."/>
            <person name="Floudas D."/>
            <person name="Copeland A."/>
            <person name="Barry K.W."/>
            <person name="Cichocki N."/>
            <person name="Veneault-Fourrey C."/>
            <person name="LaButti K."/>
            <person name="Lindquist E.A."/>
            <person name="Lipzen A."/>
            <person name="Lundell T."/>
            <person name="Morin E."/>
            <person name="Murat C."/>
            <person name="Sun H."/>
            <person name="Tunlid A."/>
            <person name="Henrissat B."/>
            <person name="Grigoriev I.V."/>
            <person name="Hibbett D.S."/>
            <person name="Martin F."/>
            <person name="Nordberg H.P."/>
            <person name="Cantor M.N."/>
            <person name="Hua S.X."/>
        </authorList>
    </citation>
    <scope>NUCLEOTIDE SEQUENCE [LARGE SCALE GENOMIC DNA]</scope>
    <source>
        <strain evidence="3 4">MAFF 305830</strain>
    </source>
</reference>
<accession>A0A0C3BHC6</accession>
<feature type="compositionally biased region" description="Basic and acidic residues" evidence="1">
    <location>
        <begin position="189"/>
        <end position="203"/>
    </location>
</feature>
<dbReference type="HOGENOM" id="CLU_870343_0_0_1"/>
<reference evidence="4" key="2">
    <citation type="submission" date="2015-01" db="EMBL/GenBank/DDBJ databases">
        <title>Evolutionary Origins and Diversification of the Mycorrhizal Mutualists.</title>
        <authorList>
            <consortium name="DOE Joint Genome Institute"/>
            <consortium name="Mycorrhizal Genomics Consortium"/>
            <person name="Kohler A."/>
            <person name="Kuo A."/>
            <person name="Nagy L.G."/>
            <person name="Floudas D."/>
            <person name="Copeland A."/>
            <person name="Barry K.W."/>
            <person name="Cichocki N."/>
            <person name="Veneault-Fourrey C."/>
            <person name="LaButti K."/>
            <person name="Lindquist E.A."/>
            <person name="Lipzen A."/>
            <person name="Lundell T."/>
            <person name="Morin E."/>
            <person name="Murat C."/>
            <person name="Riley R."/>
            <person name="Ohm R."/>
            <person name="Sun H."/>
            <person name="Tunlid A."/>
            <person name="Henrissat B."/>
            <person name="Grigoriev I.V."/>
            <person name="Hibbett D.S."/>
            <person name="Martin F."/>
        </authorList>
    </citation>
    <scope>NUCLEOTIDE SEQUENCE [LARGE SCALE GENOMIC DNA]</scope>
    <source>
        <strain evidence="4">MAFF 305830</strain>
    </source>
</reference>
<keyword evidence="4" id="KW-1185">Reference proteome</keyword>
<feature type="signal peptide" evidence="2">
    <location>
        <begin position="1"/>
        <end position="18"/>
    </location>
</feature>
<evidence type="ECO:0000313" key="4">
    <source>
        <dbReference type="Proteomes" id="UP000054097"/>
    </source>
</evidence>
<evidence type="ECO:0000256" key="2">
    <source>
        <dbReference type="SAM" id="SignalP"/>
    </source>
</evidence>
<sequence length="320" mass="33536">MRIQVAPIVLLFASVALAAPVPNDSEGSSLERRGFAGEEEALELFQRGLRSPTALFPEHGLSRGRSPTRGRSHSKHLRNTSGSSSLSRSASRDSSLASSRRGGSKSRSRSPSPAFELKSTGSQLFKRTKGKKDKDPSYHGRGPSDNNNGPPQTRAAAAAAAAQAQAQTNAKGHPTTGGLRLPGPRLARRNNDKDKNYKGRKSTDPNANNANQRTNPARGCNPNKGVGTKWCDPSPPSSPEMDRHGHAKTGNLRPAQNHNIHVAKRALPPAPGALAPGAPAPGAPVPPPAPPAPAAPFVPGVRPHGPPNNGPRMGGHRPEN</sequence>
<dbReference type="EMBL" id="KN824281">
    <property type="protein sequence ID" value="KIM31574.1"/>
    <property type="molecule type" value="Genomic_DNA"/>
</dbReference>
<feature type="compositionally biased region" description="Basic residues" evidence="1">
    <location>
        <begin position="66"/>
        <end position="78"/>
    </location>
</feature>
<feature type="region of interest" description="Disordered" evidence="1">
    <location>
        <begin position="46"/>
        <end position="320"/>
    </location>
</feature>
<proteinExistence type="predicted"/>
<feature type="chain" id="PRO_5002161907" evidence="2">
    <location>
        <begin position="19"/>
        <end position="320"/>
    </location>
</feature>
<protein>
    <submittedName>
        <fullName evidence="3">Uncharacterized protein</fullName>
    </submittedName>
</protein>
<feature type="compositionally biased region" description="Low complexity" evidence="1">
    <location>
        <begin position="81"/>
        <end position="101"/>
    </location>
</feature>
<feature type="compositionally biased region" description="Polar residues" evidence="1">
    <location>
        <begin position="204"/>
        <end position="215"/>
    </location>
</feature>
<feature type="compositionally biased region" description="Pro residues" evidence="1">
    <location>
        <begin position="278"/>
        <end position="296"/>
    </location>
</feature>
<keyword evidence="2" id="KW-0732">Signal</keyword>
<name>A0A0C3BHC6_SERVB</name>
<gene>
    <name evidence="3" type="ORF">M408DRAFT_327081</name>
</gene>
<feature type="non-terminal residue" evidence="3">
    <location>
        <position position="320"/>
    </location>
</feature>
<evidence type="ECO:0000256" key="1">
    <source>
        <dbReference type="SAM" id="MobiDB-lite"/>
    </source>
</evidence>
<feature type="compositionally biased region" description="Low complexity" evidence="1">
    <location>
        <begin position="174"/>
        <end position="185"/>
    </location>
</feature>
<dbReference type="AlphaFoldDB" id="A0A0C3BHC6"/>